<organism evidence="3 4">
    <name type="scientific">Candidatus Jettenia ecosi</name>
    <dbReference type="NCBI Taxonomy" id="2494326"/>
    <lineage>
        <taxon>Bacteria</taxon>
        <taxon>Pseudomonadati</taxon>
        <taxon>Planctomycetota</taxon>
        <taxon>Candidatus Brocadiia</taxon>
        <taxon>Candidatus Brocadiales</taxon>
        <taxon>Candidatus Brocadiaceae</taxon>
        <taxon>Candidatus Jettenia</taxon>
    </lineage>
</organism>
<feature type="domain" description="DUF3344" evidence="2">
    <location>
        <begin position="76"/>
        <end position="314"/>
    </location>
</feature>
<dbReference type="InterPro" id="IPR021779">
    <property type="entry name" value="DUF3344"/>
</dbReference>
<feature type="chain" id="PRO_5021847890" description="DUF3344 domain-containing protein" evidence="1">
    <location>
        <begin position="27"/>
        <end position="316"/>
    </location>
</feature>
<accession>A0A533Q7X6</accession>
<comment type="caution">
    <text evidence="3">The sequence shown here is derived from an EMBL/GenBank/DDBJ whole genome shotgun (WGS) entry which is preliminary data.</text>
</comment>
<evidence type="ECO:0000259" key="2">
    <source>
        <dbReference type="Pfam" id="PF11824"/>
    </source>
</evidence>
<dbReference type="EMBL" id="SULG01000082">
    <property type="protein sequence ID" value="TLD40746.1"/>
    <property type="molecule type" value="Genomic_DNA"/>
</dbReference>
<evidence type="ECO:0000256" key="1">
    <source>
        <dbReference type="SAM" id="SignalP"/>
    </source>
</evidence>
<dbReference type="AlphaFoldDB" id="A0A533Q7X6"/>
<sequence>MKKSMILSVFALVGSLLAAQNSLVFAAGGVVDGNAPSAAVAALEKTLSANIAVTGASHVANGVALRNRTSGWIPLRGVPDGSTVEKALLYWNFSDTKVTGSVGSPALFNGNRVNGTKRADNADPCWNMTGNHTYRANVTKYIPKDNPNQDYEVVILFNGATSTTGQHPWSPTETQNIRLDGATLVVIYSNESTTGKIVRIYDGLSGSEFSGGVATFTLTHAATSGSGLFTMSGADGQRGAGHDNNSTVSNEITTFNGTQIAGPLVAASDWDGSTGLPLPQLWDVHTHTVTLSGTSSVVEYTAGTDCLVPVVFILEK</sequence>
<protein>
    <recommendedName>
        <fullName evidence="2">DUF3344 domain-containing protein</fullName>
    </recommendedName>
</protein>
<evidence type="ECO:0000313" key="4">
    <source>
        <dbReference type="Proteomes" id="UP000319783"/>
    </source>
</evidence>
<dbReference type="Proteomes" id="UP000319783">
    <property type="component" value="Unassembled WGS sequence"/>
</dbReference>
<proteinExistence type="predicted"/>
<keyword evidence="1" id="KW-0732">Signal</keyword>
<evidence type="ECO:0000313" key="3">
    <source>
        <dbReference type="EMBL" id="TLD40746.1"/>
    </source>
</evidence>
<reference evidence="3 4" key="1">
    <citation type="submission" date="2019-04" db="EMBL/GenBank/DDBJ databases">
        <title>Genome of a novel bacterium Candidatus Jettenia ecosi reconstructed from metagenome of an anammox bioreactor.</title>
        <authorList>
            <person name="Mardanov A.V."/>
            <person name="Beletsky A.V."/>
            <person name="Ravin N.V."/>
            <person name="Botchkova E.A."/>
            <person name="Litti Y.V."/>
            <person name="Nozhevnikova A.N."/>
        </authorList>
    </citation>
    <scope>NUCLEOTIDE SEQUENCE [LARGE SCALE GENOMIC DNA]</scope>
    <source>
        <strain evidence="3">J2</strain>
    </source>
</reference>
<feature type="signal peptide" evidence="1">
    <location>
        <begin position="1"/>
        <end position="26"/>
    </location>
</feature>
<name>A0A533Q7X6_9BACT</name>
<dbReference type="Pfam" id="PF11824">
    <property type="entry name" value="DUF3344"/>
    <property type="match status" value="1"/>
</dbReference>
<gene>
    <name evidence="3" type="ORF">JETT_2975</name>
</gene>